<accession>A0AB33K4L1</accession>
<feature type="transmembrane region" description="Helical" evidence="2">
    <location>
        <begin position="75"/>
        <end position="94"/>
    </location>
</feature>
<keyword evidence="2" id="KW-0472">Membrane</keyword>
<evidence type="ECO:0000313" key="4">
    <source>
        <dbReference type="EMBL" id="BFP47422.1"/>
    </source>
</evidence>
<protein>
    <recommendedName>
        <fullName evidence="3">DUF7144 domain-containing protein</fullName>
    </recommendedName>
</protein>
<feature type="domain" description="DUF7144" evidence="3">
    <location>
        <begin position="32"/>
        <end position="144"/>
    </location>
</feature>
<proteinExistence type="predicted"/>
<dbReference type="AlphaFoldDB" id="A0AB33K4L1"/>
<sequence>MTQAPGPLHEPSAPVPVSGGGRRNTAAVTGLVVFAGVMMLVDGLLGIFQGIVAIARDDLYLTTPNYVFRFNLTTWGWIHLAMGALLALIGYGVLRGAAWGRVIGIALVALNLVLNFLFLPYYPLWSLAALAMNAFVLWALCTYRD</sequence>
<evidence type="ECO:0000256" key="2">
    <source>
        <dbReference type="SAM" id="Phobius"/>
    </source>
</evidence>
<dbReference type="EMBL" id="AP035881">
    <property type="protein sequence ID" value="BFP47422.1"/>
    <property type="molecule type" value="Genomic_DNA"/>
</dbReference>
<dbReference type="InterPro" id="IPR055568">
    <property type="entry name" value="DUF7144"/>
</dbReference>
<dbReference type="RefSeq" id="WP_407989780.1">
    <property type="nucleotide sequence ID" value="NZ_AP035881.2"/>
</dbReference>
<feature type="transmembrane region" description="Helical" evidence="2">
    <location>
        <begin position="31"/>
        <end position="55"/>
    </location>
</feature>
<evidence type="ECO:0000256" key="1">
    <source>
        <dbReference type="SAM" id="MobiDB-lite"/>
    </source>
</evidence>
<keyword evidence="2" id="KW-0812">Transmembrane</keyword>
<evidence type="ECO:0000259" key="3">
    <source>
        <dbReference type="Pfam" id="PF23636"/>
    </source>
</evidence>
<organism evidence="4">
    <name type="scientific">Kitasatospora sp. CMC57</name>
    <dbReference type="NCBI Taxonomy" id="3231513"/>
    <lineage>
        <taxon>Bacteria</taxon>
        <taxon>Bacillati</taxon>
        <taxon>Actinomycetota</taxon>
        <taxon>Actinomycetes</taxon>
        <taxon>Kitasatosporales</taxon>
        <taxon>Streptomycetaceae</taxon>
        <taxon>Kitasatospora</taxon>
    </lineage>
</organism>
<keyword evidence="2" id="KW-1133">Transmembrane helix</keyword>
<feature type="transmembrane region" description="Helical" evidence="2">
    <location>
        <begin position="124"/>
        <end position="143"/>
    </location>
</feature>
<feature type="transmembrane region" description="Helical" evidence="2">
    <location>
        <begin position="101"/>
        <end position="118"/>
    </location>
</feature>
<name>A0AB33K4L1_9ACTN</name>
<gene>
    <name evidence="4" type="ORF">KCMC57_37900</name>
</gene>
<feature type="region of interest" description="Disordered" evidence="1">
    <location>
        <begin position="1"/>
        <end position="22"/>
    </location>
</feature>
<dbReference type="Pfam" id="PF23636">
    <property type="entry name" value="DUF7144"/>
    <property type="match status" value="1"/>
</dbReference>
<reference evidence="4" key="1">
    <citation type="submission" date="2024-07" db="EMBL/GenBank/DDBJ databases">
        <title>Complete genome sequences of cellulolytic bacteria, Kitasatospora sp. CMC57 and Streptomyces sp. CMC78, isolated from Japanese agricultural soil.</title>
        <authorList>
            <person name="Hashimoto T."/>
            <person name="Ito M."/>
            <person name="Iwamoto M."/>
            <person name="Fukahori D."/>
            <person name="Shoda T."/>
            <person name="Sakoda M."/>
            <person name="Morohoshi T."/>
            <person name="Mitsuboshi M."/>
            <person name="Nishizawa T."/>
        </authorList>
    </citation>
    <scope>NUCLEOTIDE SEQUENCE</scope>
    <source>
        <strain evidence="4">CMC57</strain>
    </source>
</reference>